<reference evidence="1 2" key="1">
    <citation type="submission" date="2024-10" db="EMBL/GenBank/DDBJ databases">
        <title>The Natural Products Discovery Center: Release of the First 8490 Sequenced Strains for Exploring Actinobacteria Biosynthetic Diversity.</title>
        <authorList>
            <person name="Kalkreuter E."/>
            <person name="Kautsar S.A."/>
            <person name="Yang D."/>
            <person name="Bader C.D."/>
            <person name="Teijaro C.N."/>
            <person name="Fluegel L."/>
            <person name="Davis C.M."/>
            <person name="Simpson J.R."/>
            <person name="Lauterbach L."/>
            <person name="Steele A.D."/>
            <person name="Gui C."/>
            <person name="Meng S."/>
            <person name="Li G."/>
            <person name="Viehrig K."/>
            <person name="Ye F."/>
            <person name="Su P."/>
            <person name="Kiefer A.F."/>
            <person name="Nichols A."/>
            <person name="Cepeda A.J."/>
            <person name="Yan W."/>
            <person name="Fan B."/>
            <person name="Jiang Y."/>
            <person name="Adhikari A."/>
            <person name="Zheng C.-J."/>
            <person name="Schuster L."/>
            <person name="Cowan T.M."/>
            <person name="Smanski M.J."/>
            <person name="Chevrette M.G."/>
            <person name="De Carvalho L.P.S."/>
            <person name="Shen B."/>
        </authorList>
    </citation>
    <scope>NUCLEOTIDE SEQUENCE [LARGE SCALE GENOMIC DNA]</scope>
    <source>
        <strain evidence="1 2">NPDC006488</strain>
    </source>
</reference>
<evidence type="ECO:0000313" key="1">
    <source>
        <dbReference type="EMBL" id="MFE9601463.1"/>
    </source>
</evidence>
<evidence type="ECO:0000313" key="2">
    <source>
        <dbReference type="Proteomes" id="UP001601303"/>
    </source>
</evidence>
<keyword evidence="1" id="KW-0436">Ligase</keyword>
<dbReference type="InterPro" id="IPR009097">
    <property type="entry name" value="Cyclic_Pdiesterase"/>
</dbReference>
<dbReference type="RefSeq" id="WP_388108701.1">
    <property type="nucleotide sequence ID" value="NZ_JBIAHM010000008.1"/>
</dbReference>
<dbReference type="Proteomes" id="UP001601303">
    <property type="component" value="Unassembled WGS sequence"/>
</dbReference>
<dbReference type="EMBL" id="JBIAHM010000008">
    <property type="protein sequence ID" value="MFE9601463.1"/>
    <property type="molecule type" value="Genomic_DNA"/>
</dbReference>
<dbReference type="Pfam" id="PF13563">
    <property type="entry name" value="2_5_RNA_ligase2"/>
    <property type="match status" value="1"/>
</dbReference>
<dbReference type="SUPFAM" id="SSF55144">
    <property type="entry name" value="LigT-like"/>
    <property type="match status" value="1"/>
</dbReference>
<protein>
    <submittedName>
        <fullName evidence="1">2'-5' RNA ligase family protein</fullName>
    </submittedName>
</protein>
<dbReference type="GO" id="GO:0016874">
    <property type="term" value="F:ligase activity"/>
    <property type="evidence" value="ECO:0007669"/>
    <property type="project" value="UniProtKB-KW"/>
</dbReference>
<organism evidence="1 2">
    <name type="scientific">Streptomyces hokutonensis</name>
    <dbReference type="NCBI Taxonomy" id="1306990"/>
    <lineage>
        <taxon>Bacteria</taxon>
        <taxon>Bacillati</taxon>
        <taxon>Actinomycetota</taxon>
        <taxon>Actinomycetes</taxon>
        <taxon>Kitasatosporales</taxon>
        <taxon>Streptomycetaceae</taxon>
        <taxon>Streptomyces</taxon>
    </lineage>
</organism>
<gene>
    <name evidence="1" type="ORF">ACFYNQ_23220</name>
</gene>
<comment type="caution">
    <text evidence="1">The sequence shown here is derived from an EMBL/GenBank/DDBJ whole genome shotgun (WGS) entry which is preliminary data.</text>
</comment>
<keyword evidence="2" id="KW-1185">Reference proteome</keyword>
<proteinExistence type="predicted"/>
<sequence length="243" mass="26944">MAPLISHPDAFPATPPPDLDDPVVIAAHEWEAFDELVQMQDHWQRPGWTAETRAYYWLITFPDDHTFVAHALRSQDLVRGLGVFDLIGAGDFHLTLGRIGRTDEVNADQLRHLTQAVQADAPHAFKLSALPLTGSRGALRYSVAPWTPVIALHQLLVETAARCGLPPMKSTSRLRPHIGIGYCHTAGPAGPVHAAVKPLRSLPPTDLLIDRIDLVEMRRERASYKWRVIQTVRLPRAHGMALA</sequence>
<accession>A0ABW6M810</accession>
<name>A0ABW6M810_9ACTN</name>
<dbReference type="Gene3D" id="3.90.1140.10">
    <property type="entry name" value="Cyclic phosphodiesterase"/>
    <property type="match status" value="1"/>
</dbReference>